<sequence length="204" mass="23260">MRWRVLLIPLLPCALALPWEPNQLTSQQIRNIAWGSGTCDHARYPSECVTADAAAAYIRNAFVRYEISSPEQQAAVISVMAYESEDFKLSRDHEPDVIGTGTRNMQSASFNQKYAASIPELNRLTRVCNDSSLILDLLVSEPRWDFGSAAWFLTTQCTQEQRARLKTGSDKAWEDYVVNCLGHPVTPERREYWNRAIYELVRSK</sequence>
<name>A0A0B8N2W2_TALPI</name>
<evidence type="ECO:0000256" key="1">
    <source>
        <dbReference type="SAM" id="SignalP"/>
    </source>
</evidence>
<gene>
    <name evidence="2" type="ORF">TCE0_056r18475</name>
</gene>
<accession>A0A0B8N2W2</accession>
<dbReference type="EMBL" id="DF933852">
    <property type="protein sequence ID" value="GAM43561.1"/>
    <property type="molecule type" value="Genomic_DNA"/>
</dbReference>
<reference evidence="3" key="1">
    <citation type="journal article" date="2015" name="Genome Announc.">
        <title>Draft genome sequence of Talaromyces cellulolyticus strain Y-94, a source of lignocellulosic biomass-degrading enzymes.</title>
        <authorList>
            <person name="Fujii T."/>
            <person name="Koike H."/>
            <person name="Sawayama S."/>
            <person name="Yano S."/>
            <person name="Inoue H."/>
        </authorList>
    </citation>
    <scope>NUCLEOTIDE SEQUENCE [LARGE SCALE GENOMIC DNA]</scope>
    <source>
        <strain evidence="3">Y-94</strain>
    </source>
</reference>
<keyword evidence="1" id="KW-0732">Signal</keyword>
<feature type="signal peptide" evidence="1">
    <location>
        <begin position="1"/>
        <end position="16"/>
    </location>
</feature>
<evidence type="ECO:0000313" key="2">
    <source>
        <dbReference type="EMBL" id="GAM43561.1"/>
    </source>
</evidence>
<dbReference type="AlphaFoldDB" id="A0A0B8N2W2"/>
<evidence type="ECO:0000313" key="3">
    <source>
        <dbReference type="Proteomes" id="UP000053095"/>
    </source>
</evidence>
<feature type="chain" id="PRO_5002121213" evidence="1">
    <location>
        <begin position="17"/>
        <end position="204"/>
    </location>
</feature>
<dbReference type="Proteomes" id="UP000053095">
    <property type="component" value="Unassembled WGS sequence"/>
</dbReference>
<keyword evidence="3" id="KW-1185">Reference proteome</keyword>
<proteinExistence type="predicted"/>
<organism evidence="2 3">
    <name type="scientific">Talaromyces pinophilus</name>
    <name type="common">Penicillium pinophilum</name>
    <dbReference type="NCBI Taxonomy" id="128442"/>
    <lineage>
        <taxon>Eukaryota</taxon>
        <taxon>Fungi</taxon>
        <taxon>Dikarya</taxon>
        <taxon>Ascomycota</taxon>
        <taxon>Pezizomycotina</taxon>
        <taxon>Eurotiomycetes</taxon>
        <taxon>Eurotiomycetidae</taxon>
        <taxon>Eurotiales</taxon>
        <taxon>Trichocomaceae</taxon>
        <taxon>Talaromyces</taxon>
        <taxon>Talaromyces sect. Talaromyces</taxon>
    </lineage>
</organism>
<protein>
    <submittedName>
        <fullName evidence="2">Uncharacterized protein</fullName>
    </submittedName>
</protein>